<name>T1F8S0_HELRO</name>
<dbReference type="EMBL" id="AMQM01005128">
    <property type="status" value="NOT_ANNOTATED_CDS"/>
    <property type="molecule type" value="Genomic_DNA"/>
</dbReference>
<reference evidence="1 3" key="2">
    <citation type="journal article" date="2013" name="Nature">
        <title>Insights into bilaterian evolution from three spiralian genomes.</title>
        <authorList>
            <person name="Simakov O."/>
            <person name="Marletaz F."/>
            <person name="Cho S.J."/>
            <person name="Edsinger-Gonzales E."/>
            <person name="Havlak P."/>
            <person name="Hellsten U."/>
            <person name="Kuo D.H."/>
            <person name="Larsson T."/>
            <person name="Lv J."/>
            <person name="Arendt D."/>
            <person name="Savage R."/>
            <person name="Osoegawa K."/>
            <person name="de Jong P."/>
            <person name="Grimwood J."/>
            <person name="Chapman J.A."/>
            <person name="Shapiro H."/>
            <person name="Aerts A."/>
            <person name="Otillar R.P."/>
            <person name="Terry A.Y."/>
            <person name="Boore J.L."/>
            <person name="Grigoriev I.V."/>
            <person name="Lindberg D.R."/>
            <person name="Seaver E.C."/>
            <person name="Weisblat D.A."/>
            <person name="Putnam N.H."/>
            <person name="Rokhsar D.S."/>
        </authorList>
    </citation>
    <scope>NUCLEOTIDE SEQUENCE</scope>
</reference>
<reference evidence="2" key="3">
    <citation type="submission" date="2015-06" db="UniProtKB">
        <authorList>
            <consortium name="EnsemblMetazoa"/>
        </authorList>
    </citation>
    <scope>IDENTIFICATION</scope>
</reference>
<dbReference type="Proteomes" id="UP000015101">
    <property type="component" value="Unassembled WGS sequence"/>
</dbReference>
<dbReference type="KEGG" id="hro:HELRODRAFT_175039"/>
<dbReference type="GeneID" id="20205219"/>
<organism evidence="2 3">
    <name type="scientific">Helobdella robusta</name>
    <name type="common">Californian leech</name>
    <dbReference type="NCBI Taxonomy" id="6412"/>
    <lineage>
        <taxon>Eukaryota</taxon>
        <taxon>Metazoa</taxon>
        <taxon>Spiralia</taxon>
        <taxon>Lophotrochozoa</taxon>
        <taxon>Annelida</taxon>
        <taxon>Clitellata</taxon>
        <taxon>Hirudinea</taxon>
        <taxon>Rhynchobdellida</taxon>
        <taxon>Glossiphoniidae</taxon>
        <taxon>Helobdella</taxon>
    </lineage>
</organism>
<protein>
    <submittedName>
        <fullName evidence="1 2">Uncharacterized protein</fullName>
    </submittedName>
</protein>
<dbReference type="AlphaFoldDB" id="T1F8S0"/>
<sequence length="133" mass="15408">MLRMIFGNHEIINIKAGRQITWSNKYFCGLINDNSERNIKRTASVGFCYTFAIASTLPEWMAQHEQRHIEDCTFNEHHLLTITLEDSFQNRIAASTYVDHQGEIQQNLTATNCNNYTYHNIERLLPATETTPT</sequence>
<proteinExistence type="predicted"/>
<dbReference type="HOGENOM" id="CLU_1908965_0_0_1"/>
<evidence type="ECO:0000313" key="3">
    <source>
        <dbReference type="Proteomes" id="UP000015101"/>
    </source>
</evidence>
<dbReference type="EMBL" id="KB096830">
    <property type="protein sequence ID" value="ESO01015.1"/>
    <property type="molecule type" value="Genomic_DNA"/>
</dbReference>
<dbReference type="RefSeq" id="XP_009020727.1">
    <property type="nucleotide sequence ID" value="XM_009022479.1"/>
</dbReference>
<dbReference type="InParanoid" id="T1F8S0"/>
<keyword evidence="3" id="KW-1185">Reference proteome</keyword>
<gene>
    <name evidence="2" type="primary">20205219</name>
    <name evidence="1" type="ORF">HELRODRAFT_175039</name>
</gene>
<dbReference type="EnsemblMetazoa" id="HelroT175039">
    <property type="protein sequence ID" value="HelroP175039"/>
    <property type="gene ID" value="HelroG175039"/>
</dbReference>
<dbReference type="CTD" id="20205219"/>
<evidence type="ECO:0000313" key="2">
    <source>
        <dbReference type="EnsemblMetazoa" id="HelroP175039"/>
    </source>
</evidence>
<reference evidence="3" key="1">
    <citation type="submission" date="2012-12" db="EMBL/GenBank/DDBJ databases">
        <authorList>
            <person name="Hellsten U."/>
            <person name="Grimwood J."/>
            <person name="Chapman J.A."/>
            <person name="Shapiro H."/>
            <person name="Aerts A."/>
            <person name="Otillar R.P."/>
            <person name="Terry A.Y."/>
            <person name="Boore J.L."/>
            <person name="Simakov O."/>
            <person name="Marletaz F."/>
            <person name="Cho S.-J."/>
            <person name="Edsinger-Gonzales E."/>
            <person name="Havlak P."/>
            <person name="Kuo D.-H."/>
            <person name="Larsson T."/>
            <person name="Lv J."/>
            <person name="Arendt D."/>
            <person name="Savage R."/>
            <person name="Osoegawa K."/>
            <person name="de Jong P."/>
            <person name="Lindberg D.R."/>
            <person name="Seaver E.C."/>
            <person name="Weisblat D.A."/>
            <person name="Putnam N.H."/>
            <person name="Grigoriev I.V."/>
            <person name="Rokhsar D.S."/>
        </authorList>
    </citation>
    <scope>NUCLEOTIDE SEQUENCE</scope>
</reference>
<evidence type="ECO:0000313" key="1">
    <source>
        <dbReference type="EMBL" id="ESO01015.1"/>
    </source>
</evidence>
<accession>T1F8S0</accession>